<dbReference type="InterPro" id="IPR013087">
    <property type="entry name" value="Znf_C2H2_type"/>
</dbReference>
<feature type="region of interest" description="Disordered" evidence="2">
    <location>
        <begin position="148"/>
        <end position="191"/>
    </location>
</feature>
<dbReference type="GO" id="GO:0008270">
    <property type="term" value="F:zinc ion binding"/>
    <property type="evidence" value="ECO:0007669"/>
    <property type="project" value="UniProtKB-KW"/>
</dbReference>
<keyword evidence="1" id="KW-0862">Zinc</keyword>
<keyword evidence="1" id="KW-0863">Zinc-finger</keyword>
<dbReference type="SMART" id="SM00355">
    <property type="entry name" value="ZnF_C2H2"/>
    <property type="match status" value="2"/>
</dbReference>
<protein>
    <submittedName>
        <fullName evidence="5">Nucleolin isoform X2</fullName>
    </submittedName>
</protein>
<dbReference type="RefSeq" id="XP_047735856.1">
    <property type="nucleotide sequence ID" value="XM_047879900.1"/>
</dbReference>
<feature type="region of interest" description="Disordered" evidence="2">
    <location>
        <begin position="67"/>
        <end position="99"/>
    </location>
</feature>
<evidence type="ECO:0000256" key="1">
    <source>
        <dbReference type="PROSITE-ProRule" id="PRU00042"/>
    </source>
</evidence>
<feature type="domain" description="C2H2-type" evidence="3">
    <location>
        <begin position="103"/>
        <end position="132"/>
    </location>
</feature>
<gene>
    <name evidence="5" type="primary">LOC108673098</name>
</gene>
<evidence type="ECO:0000256" key="2">
    <source>
        <dbReference type="SAM" id="MobiDB-lite"/>
    </source>
</evidence>
<proteinExistence type="predicted"/>
<keyword evidence="1" id="KW-0479">Metal-binding</keyword>
<dbReference type="Pfam" id="PF00096">
    <property type="entry name" value="zf-C2H2"/>
    <property type="match status" value="1"/>
</dbReference>
<reference evidence="5" key="1">
    <citation type="submission" date="2025-08" db="UniProtKB">
        <authorList>
            <consortium name="RefSeq"/>
        </authorList>
    </citation>
    <scope>IDENTIFICATION</scope>
    <source>
        <tissue evidence="5">Whole organism</tissue>
    </source>
</reference>
<name>A0A979FGY3_HYAAZ</name>
<dbReference type="Pfam" id="PF13912">
    <property type="entry name" value="zf-C2H2_6"/>
    <property type="match status" value="1"/>
</dbReference>
<evidence type="ECO:0000259" key="3">
    <source>
        <dbReference type="PROSITE" id="PS50157"/>
    </source>
</evidence>
<dbReference type="PROSITE" id="PS00028">
    <property type="entry name" value="ZINC_FINGER_C2H2_1"/>
    <property type="match status" value="1"/>
</dbReference>
<feature type="compositionally biased region" description="Acidic residues" evidence="2">
    <location>
        <begin position="162"/>
        <end position="191"/>
    </location>
</feature>
<dbReference type="Gene3D" id="3.30.160.60">
    <property type="entry name" value="Classic Zinc Finger"/>
    <property type="match status" value="1"/>
</dbReference>
<keyword evidence="4" id="KW-1185">Reference proteome</keyword>
<dbReference type="AlphaFoldDB" id="A0A979FGY3"/>
<dbReference type="Proteomes" id="UP000694843">
    <property type="component" value="Unplaced"/>
</dbReference>
<evidence type="ECO:0000313" key="4">
    <source>
        <dbReference type="Proteomes" id="UP000694843"/>
    </source>
</evidence>
<accession>A0A979FGY3</accession>
<dbReference type="PROSITE" id="PS50157">
    <property type="entry name" value="ZINC_FINGER_C2H2_2"/>
    <property type="match status" value="1"/>
</dbReference>
<organism evidence="4 5">
    <name type="scientific">Hyalella azteca</name>
    <name type="common">Amphipod</name>
    <dbReference type="NCBI Taxonomy" id="294128"/>
    <lineage>
        <taxon>Eukaryota</taxon>
        <taxon>Metazoa</taxon>
        <taxon>Ecdysozoa</taxon>
        <taxon>Arthropoda</taxon>
        <taxon>Crustacea</taxon>
        <taxon>Multicrustacea</taxon>
        <taxon>Malacostraca</taxon>
        <taxon>Eumalacostraca</taxon>
        <taxon>Peracarida</taxon>
        <taxon>Amphipoda</taxon>
        <taxon>Senticaudata</taxon>
        <taxon>Talitrida</taxon>
        <taxon>Talitroidea</taxon>
        <taxon>Hyalellidae</taxon>
        <taxon>Hyalella</taxon>
    </lineage>
</organism>
<sequence>MFWILKTPRLAANFLQNFVGPANNKNKEATKSRHKDGYGRLSTTDEELIDHKDVNGNAVLTRTSALELSSPSSASDYNNFVSTTDDEDDDESEFDDDEDAEALTCDVCERAFASSWQLQSHQAKKRHYGCSTCESVFRSLSALETHKEENHHWSDEDLFLDHDDDEDEDDEYETGFYDDDEDDEEEKENLL</sequence>
<dbReference type="InterPro" id="IPR036236">
    <property type="entry name" value="Znf_C2H2_sf"/>
</dbReference>
<feature type="compositionally biased region" description="Acidic residues" evidence="2">
    <location>
        <begin position="84"/>
        <end position="99"/>
    </location>
</feature>
<dbReference type="SUPFAM" id="SSF57667">
    <property type="entry name" value="beta-beta-alpha zinc fingers"/>
    <property type="match status" value="1"/>
</dbReference>
<dbReference type="GeneID" id="108673098"/>
<feature type="compositionally biased region" description="Basic and acidic residues" evidence="2">
    <location>
        <begin position="148"/>
        <end position="161"/>
    </location>
</feature>
<evidence type="ECO:0000313" key="5">
    <source>
        <dbReference type="RefSeq" id="XP_047735856.1"/>
    </source>
</evidence>